<dbReference type="PANTHER" id="PTHR43792:SF1">
    <property type="entry name" value="N-ACETYLTRANSFERASE DOMAIN-CONTAINING PROTEIN"/>
    <property type="match status" value="1"/>
</dbReference>
<dbReference type="PROSITE" id="PS51186">
    <property type="entry name" value="GNAT"/>
    <property type="match status" value="1"/>
</dbReference>
<accession>A0ABX3U228</accession>
<comment type="caution">
    <text evidence="2">The sequence shown here is derived from an EMBL/GenBank/DDBJ whole genome shotgun (WGS) entry which is preliminary data.</text>
</comment>
<protein>
    <recommendedName>
        <fullName evidence="1">N-acetyltransferase domain-containing protein</fullName>
    </recommendedName>
</protein>
<name>A0ABX3U228_9GAMM</name>
<evidence type="ECO:0000313" key="3">
    <source>
        <dbReference type="Proteomes" id="UP000192722"/>
    </source>
</evidence>
<sequence length="174" mass="19707">MIQLLTPRLTLTRLCESDWPFFLQMRKNPQLMKYIADIGSDEDDRTRFESRLHDWQPGSVHALDFIIRDRLTSMPLGNIGFKPVEGEVSEVEVGYTLIQQAQRKGYASEALKAVINFAFSNTIITSLRAAVLAGNSGSSKLLENNGFSLSEVIKDGFFINGEYHDDLIYNLRKC</sequence>
<feature type="domain" description="N-acetyltransferase" evidence="1">
    <location>
        <begin position="9"/>
        <end position="172"/>
    </location>
</feature>
<gene>
    <name evidence="2" type="ORF">BS639_09580</name>
</gene>
<evidence type="ECO:0000313" key="2">
    <source>
        <dbReference type="EMBL" id="ORJ21543.1"/>
    </source>
</evidence>
<proteinExistence type="predicted"/>
<reference evidence="2 3" key="1">
    <citation type="journal article" date="2017" name="Int. J. Syst. Evol. Microbiol.">
        <title>Rouxiella badensis sp. nov. and Rouxiella silvae sp. nov. isolated from peat bog soil in Germany and emendation of the genus description.</title>
        <authorList>
            <person name="Le Fleche-Mateos A."/>
            <person name="Kugler J.H."/>
            <person name="Hansen S.H."/>
            <person name="Syldatk C."/>
            <person name="Hausmann R."/>
            <person name="Lomprez F."/>
            <person name="Vandenbogaert M."/>
            <person name="Manuguerra J.C."/>
            <person name="Grimont P.A."/>
        </authorList>
    </citation>
    <scope>NUCLEOTIDE SEQUENCE [LARGE SCALE GENOMIC DNA]</scope>
    <source>
        <strain evidence="2 3">213</strain>
    </source>
</reference>
<keyword evidence="3" id="KW-1185">Reference proteome</keyword>
<dbReference type="SUPFAM" id="SSF55729">
    <property type="entry name" value="Acyl-CoA N-acyltransferases (Nat)"/>
    <property type="match status" value="1"/>
</dbReference>
<dbReference type="Pfam" id="PF13302">
    <property type="entry name" value="Acetyltransf_3"/>
    <property type="match status" value="1"/>
</dbReference>
<dbReference type="InterPro" id="IPR051531">
    <property type="entry name" value="N-acetyltransferase"/>
</dbReference>
<dbReference type="EMBL" id="MRWD01000018">
    <property type="protein sequence ID" value="ORJ21543.1"/>
    <property type="molecule type" value="Genomic_DNA"/>
</dbReference>
<dbReference type="RefSeq" id="WP_084982964.1">
    <property type="nucleotide sequence ID" value="NZ_CBCSCF010000014.1"/>
</dbReference>
<dbReference type="Gene3D" id="3.40.630.30">
    <property type="match status" value="1"/>
</dbReference>
<organism evidence="2 3">
    <name type="scientific">Rouxiella silvae</name>
    <dbReference type="NCBI Taxonomy" id="1646373"/>
    <lineage>
        <taxon>Bacteria</taxon>
        <taxon>Pseudomonadati</taxon>
        <taxon>Pseudomonadota</taxon>
        <taxon>Gammaproteobacteria</taxon>
        <taxon>Enterobacterales</taxon>
        <taxon>Yersiniaceae</taxon>
        <taxon>Rouxiella</taxon>
    </lineage>
</organism>
<dbReference type="InterPro" id="IPR000182">
    <property type="entry name" value="GNAT_dom"/>
</dbReference>
<dbReference type="Proteomes" id="UP000192722">
    <property type="component" value="Unassembled WGS sequence"/>
</dbReference>
<dbReference type="PANTHER" id="PTHR43792">
    <property type="entry name" value="GNAT FAMILY, PUTATIVE (AFU_ORTHOLOGUE AFUA_3G00765)-RELATED-RELATED"/>
    <property type="match status" value="1"/>
</dbReference>
<dbReference type="InterPro" id="IPR016181">
    <property type="entry name" value="Acyl_CoA_acyltransferase"/>
</dbReference>
<evidence type="ECO:0000259" key="1">
    <source>
        <dbReference type="PROSITE" id="PS51186"/>
    </source>
</evidence>